<proteinExistence type="predicted"/>
<reference evidence="1 2" key="1">
    <citation type="submission" date="2023-08" db="EMBL/GenBank/DDBJ databases">
        <title>Pleionea litopenaei sp. nov., isolated from stomach of juvenile Litopenaeus vannamei.</title>
        <authorList>
            <person name="Rho A.M."/>
            <person name="Hwang C.Y."/>
        </authorList>
    </citation>
    <scope>NUCLEOTIDE SEQUENCE [LARGE SCALE GENOMIC DNA]</scope>
    <source>
        <strain evidence="1 2">HL-JVS1</strain>
    </source>
</reference>
<dbReference type="Proteomes" id="UP001239782">
    <property type="component" value="Chromosome"/>
</dbReference>
<dbReference type="RefSeq" id="WP_309200985.1">
    <property type="nucleotide sequence ID" value="NZ_CP133548.1"/>
</dbReference>
<dbReference type="KEGG" id="plei:Q9312_11450"/>
<sequence length="803" mass="90223">MRKLVKRIFYSLSALALMLVALYLSVPVIAKWQIAERLPNGFSIEAIDIPYGTFDSFWIKNLVIRDEFNNQITVSDLKLSFSIFELAVKKISIGQVNLDIPEVDSLRLINNSASNASSSTSFNLPFLLAIDQITGKTRYNNTEFQVQGQANFNGDKNQLSLDVSSSVGARGTLKLNQTDIENLDVYFETVQLPINLLSPFYRNLLSEHNTSLSGLIDVKIEDTFRLNDIYDFNFKELIVDLKISELAIEHPHGMLTSPLLSAKIKKTPNDLTVNTSLISNITLAKALTFSKKANFKVAMNDAFISLNTDRVTFIFPIFIDDQIEVHSKGTYSLNSKEINSNHQFASKEISNVSLPVDFLKSYSAENIHGQFELSGSTDAPEVIQISHAQVKGQKLKLSYQDIDFNSQLFSIALRPFDLSLRDINGSYSFDISNLILNQYATNIPGVQKGKFSRSKAITSIENRTTAPKDRMSSDYSTIVIDGRQTMTINQTKKQWRVGVQGETKLYKPKPLIRTQLMNAKWLKQITFNAPIITSLDFKLSIENDVINSLVTKSSSTLANWSFTDSQIYNSQLMLDSLDNETWDTLKFKFMTLARLKGSDDQEHEIIGTVKMFPIIKLKDIEIDSTIFEGRLSGYTSSEWQEVDQLSGTLSLSNLELKNLVEFIQPDDLNAKGKVTGNLPFFMVDGYPQIKNGQLSSTGGVIEYVPGGVKQQLTKDNVSDIATIALQNFHYSSMQINLIENTPCEFNIKLRLEGNNPDMGSKQAQIFNINYQPKSNVNLYYLMLLGADNLKDIENDKLHSGCVN</sequence>
<dbReference type="Pfam" id="PF11739">
    <property type="entry name" value="YdbH-like"/>
    <property type="match status" value="2"/>
</dbReference>
<keyword evidence="2" id="KW-1185">Reference proteome</keyword>
<organism evidence="1 2">
    <name type="scientific">Pleionea litopenaei</name>
    <dbReference type="NCBI Taxonomy" id="3070815"/>
    <lineage>
        <taxon>Bacteria</taxon>
        <taxon>Pseudomonadati</taxon>
        <taxon>Pseudomonadota</taxon>
        <taxon>Gammaproteobacteria</taxon>
        <taxon>Oceanospirillales</taxon>
        <taxon>Pleioneaceae</taxon>
        <taxon>Pleionea</taxon>
    </lineage>
</organism>
<dbReference type="EMBL" id="CP133548">
    <property type="protein sequence ID" value="WMS85832.1"/>
    <property type="molecule type" value="Genomic_DNA"/>
</dbReference>
<name>A0AA51RQS7_9GAMM</name>
<dbReference type="AlphaFoldDB" id="A0AA51RQS7"/>
<dbReference type="InterPro" id="IPR021730">
    <property type="entry name" value="YdbH"/>
</dbReference>
<accession>A0AA51RQS7</accession>
<evidence type="ECO:0000313" key="2">
    <source>
        <dbReference type="Proteomes" id="UP001239782"/>
    </source>
</evidence>
<gene>
    <name evidence="1" type="ORF">Q9312_11450</name>
</gene>
<evidence type="ECO:0000313" key="1">
    <source>
        <dbReference type="EMBL" id="WMS85832.1"/>
    </source>
</evidence>
<protein>
    <submittedName>
        <fullName evidence="1">YdbH domain-containing protein</fullName>
    </submittedName>
</protein>